<gene>
    <name evidence="2" type="ORF">L596_004837</name>
</gene>
<reference evidence="2 3" key="1">
    <citation type="journal article" date="2015" name="Genome Biol.">
        <title>Comparative genomics of Steinernema reveals deeply conserved gene regulatory networks.</title>
        <authorList>
            <person name="Dillman A.R."/>
            <person name="Macchietto M."/>
            <person name="Porter C.F."/>
            <person name="Rogers A."/>
            <person name="Williams B."/>
            <person name="Antoshechkin I."/>
            <person name="Lee M.M."/>
            <person name="Goodwin Z."/>
            <person name="Lu X."/>
            <person name="Lewis E.E."/>
            <person name="Goodrich-Blair H."/>
            <person name="Stock S.P."/>
            <person name="Adams B.J."/>
            <person name="Sternberg P.W."/>
            <person name="Mortazavi A."/>
        </authorList>
    </citation>
    <scope>NUCLEOTIDE SEQUENCE [LARGE SCALE GENOMIC DNA]</scope>
    <source>
        <strain evidence="2 3">ALL</strain>
    </source>
</reference>
<evidence type="ECO:0000313" key="2">
    <source>
        <dbReference type="EMBL" id="TMS38022.1"/>
    </source>
</evidence>
<dbReference type="EMBL" id="AZBU02000001">
    <property type="protein sequence ID" value="TMS38022.1"/>
    <property type="molecule type" value="Genomic_DNA"/>
</dbReference>
<organism evidence="2 3">
    <name type="scientific">Steinernema carpocapsae</name>
    <name type="common">Entomopathogenic nematode</name>
    <dbReference type="NCBI Taxonomy" id="34508"/>
    <lineage>
        <taxon>Eukaryota</taxon>
        <taxon>Metazoa</taxon>
        <taxon>Ecdysozoa</taxon>
        <taxon>Nematoda</taxon>
        <taxon>Chromadorea</taxon>
        <taxon>Rhabditida</taxon>
        <taxon>Tylenchina</taxon>
        <taxon>Panagrolaimomorpha</taxon>
        <taxon>Strongyloidoidea</taxon>
        <taxon>Steinernematidae</taxon>
        <taxon>Steinernema</taxon>
    </lineage>
</organism>
<protein>
    <submittedName>
        <fullName evidence="2">Uncharacterized protein</fullName>
    </submittedName>
</protein>
<evidence type="ECO:0000313" key="3">
    <source>
        <dbReference type="Proteomes" id="UP000298663"/>
    </source>
</evidence>
<accession>A0A4U8UXA9</accession>
<dbReference type="AlphaFoldDB" id="A0A4U8UXA9"/>
<dbReference type="Proteomes" id="UP000298663">
    <property type="component" value="Unassembled WGS sequence"/>
</dbReference>
<name>A0A4U8UXA9_STECR</name>
<feature type="region of interest" description="Disordered" evidence="1">
    <location>
        <begin position="1"/>
        <end position="21"/>
    </location>
</feature>
<comment type="caution">
    <text evidence="2">The sequence shown here is derived from an EMBL/GenBank/DDBJ whole genome shotgun (WGS) entry which is preliminary data.</text>
</comment>
<feature type="compositionally biased region" description="Polar residues" evidence="1">
    <location>
        <begin position="10"/>
        <end position="21"/>
    </location>
</feature>
<proteinExistence type="predicted"/>
<keyword evidence="3" id="KW-1185">Reference proteome</keyword>
<evidence type="ECO:0000256" key="1">
    <source>
        <dbReference type="SAM" id="MobiDB-lite"/>
    </source>
</evidence>
<reference evidence="2 3" key="2">
    <citation type="journal article" date="2019" name="G3 (Bethesda)">
        <title>Hybrid Assembly of the Genome of the Entomopathogenic Nematode Steinernema carpocapsae Identifies the X-Chromosome.</title>
        <authorList>
            <person name="Serra L."/>
            <person name="Macchietto M."/>
            <person name="Macias-Munoz A."/>
            <person name="McGill C.J."/>
            <person name="Rodriguez I.M."/>
            <person name="Rodriguez B."/>
            <person name="Murad R."/>
            <person name="Mortazavi A."/>
        </authorList>
    </citation>
    <scope>NUCLEOTIDE SEQUENCE [LARGE SCALE GENOMIC DNA]</scope>
    <source>
        <strain evidence="2 3">ALL</strain>
    </source>
</reference>
<sequence length="112" mass="12252">MSDCFEATDTPDSSKNASTMETAGDQVAWKTTVLALSHSSNGTQSASGVFGTHGKAIDHGVQANAVKTYRWAKTRRTLLDELTTAVDWEPEELDGDFRSSCTEWRVPKKTNI</sequence>